<keyword evidence="2" id="KW-1185">Reference proteome</keyword>
<dbReference type="InterPro" id="IPR025354">
    <property type="entry name" value="DUF4258"/>
</dbReference>
<proteinExistence type="predicted"/>
<gene>
    <name evidence="1" type="ORF">HNR42_000825</name>
</gene>
<dbReference type="EMBL" id="JACHHG010000002">
    <property type="protein sequence ID" value="MBB6097411.1"/>
    <property type="molecule type" value="Genomic_DNA"/>
</dbReference>
<evidence type="ECO:0000313" key="1">
    <source>
        <dbReference type="EMBL" id="MBB6097411.1"/>
    </source>
</evidence>
<evidence type="ECO:0000313" key="2">
    <source>
        <dbReference type="Proteomes" id="UP000569951"/>
    </source>
</evidence>
<name>A0A841HV94_9DEIO</name>
<accession>A0A841HV94</accession>
<protein>
    <recommendedName>
        <fullName evidence="3">DUF4258 domain-containing protein</fullName>
    </recommendedName>
</protein>
<sequence>MRRHATNAALNSDRDATLEVDTREFVLQRAHQQLRDVLWEGRYAVKSHAQQHARAEGFSEVDIVRVLETGKIRAVYPQDRRWLVMGYFTVGTLELPLQVVVDFDPKHFWIDVVTAFIPKNPHKIMSRGRIALMLRFDQTDVQAKTVRPGGGRGRWKRQGG</sequence>
<reference evidence="1 2" key="1">
    <citation type="submission" date="2020-08" db="EMBL/GenBank/DDBJ databases">
        <title>Genomic Encyclopedia of Type Strains, Phase IV (KMG-IV): sequencing the most valuable type-strain genomes for metagenomic binning, comparative biology and taxonomic classification.</title>
        <authorList>
            <person name="Goeker M."/>
        </authorList>
    </citation>
    <scope>NUCLEOTIDE SEQUENCE [LARGE SCALE GENOMIC DNA]</scope>
    <source>
        <strain evidence="1 2">DSM 21458</strain>
    </source>
</reference>
<dbReference type="RefSeq" id="WP_183984764.1">
    <property type="nucleotide sequence ID" value="NZ_JACHHG010000002.1"/>
</dbReference>
<dbReference type="AlphaFoldDB" id="A0A841HV94"/>
<organism evidence="1 2">
    <name type="scientific">Deinobacterium chartae</name>
    <dbReference type="NCBI Taxonomy" id="521158"/>
    <lineage>
        <taxon>Bacteria</taxon>
        <taxon>Thermotogati</taxon>
        <taxon>Deinococcota</taxon>
        <taxon>Deinococci</taxon>
        <taxon>Deinococcales</taxon>
        <taxon>Deinococcaceae</taxon>
        <taxon>Deinobacterium</taxon>
    </lineage>
</organism>
<evidence type="ECO:0008006" key="3">
    <source>
        <dbReference type="Google" id="ProtNLM"/>
    </source>
</evidence>
<comment type="caution">
    <text evidence="1">The sequence shown here is derived from an EMBL/GenBank/DDBJ whole genome shotgun (WGS) entry which is preliminary data.</text>
</comment>
<dbReference type="Proteomes" id="UP000569951">
    <property type="component" value="Unassembled WGS sequence"/>
</dbReference>
<dbReference type="Pfam" id="PF14076">
    <property type="entry name" value="DUF4258"/>
    <property type="match status" value="1"/>
</dbReference>